<organism evidence="2 3">
    <name type="scientific">Sphingomonas edaphi</name>
    <dbReference type="NCBI Taxonomy" id="2315689"/>
    <lineage>
        <taxon>Bacteria</taxon>
        <taxon>Pseudomonadati</taxon>
        <taxon>Pseudomonadota</taxon>
        <taxon>Alphaproteobacteria</taxon>
        <taxon>Sphingomonadales</taxon>
        <taxon>Sphingomonadaceae</taxon>
        <taxon>Sphingomonas</taxon>
    </lineage>
</organism>
<dbReference type="Pfam" id="PF05275">
    <property type="entry name" value="CopB"/>
    <property type="match status" value="1"/>
</dbReference>
<dbReference type="InterPro" id="IPR007939">
    <property type="entry name" value="Cu-R_B_prcur"/>
</dbReference>
<dbReference type="GO" id="GO:0006878">
    <property type="term" value="P:intracellular copper ion homeostasis"/>
    <property type="evidence" value="ECO:0007669"/>
    <property type="project" value="InterPro"/>
</dbReference>
<proteinExistence type="predicted"/>
<dbReference type="GO" id="GO:0009279">
    <property type="term" value="C:cell outer membrane"/>
    <property type="evidence" value="ECO:0007669"/>
    <property type="project" value="InterPro"/>
</dbReference>
<dbReference type="OrthoDB" id="9778934at2"/>
<evidence type="ECO:0000313" key="2">
    <source>
        <dbReference type="EMBL" id="RIX29272.1"/>
    </source>
</evidence>
<evidence type="ECO:0000256" key="1">
    <source>
        <dbReference type="SAM" id="MobiDB-lite"/>
    </source>
</evidence>
<dbReference type="Proteomes" id="UP000285023">
    <property type="component" value="Unassembled WGS sequence"/>
</dbReference>
<name>A0A418Q082_9SPHN</name>
<dbReference type="EMBL" id="QXTF01000002">
    <property type="protein sequence ID" value="RIX29272.1"/>
    <property type="molecule type" value="Genomic_DNA"/>
</dbReference>
<protein>
    <submittedName>
        <fullName evidence="2">Copper resistance protein B</fullName>
    </submittedName>
</protein>
<feature type="region of interest" description="Disordered" evidence="1">
    <location>
        <begin position="1"/>
        <end position="81"/>
    </location>
</feature>
<dbReference type="GO" id="GO:0005507">
    <property type="term" value="F:copper ion binding"/>
    <property type="evidence" value="ECO:0007669"/>
    <property type="project" value="InterPro"/>
</dbReference>
<feature type="compositionally biased region" description="Pro residues" evidence="1">
    <location>
        <begin position="8"/>
        <end position="18"/>
    </location>
</feature>
<gene>
    <name evidence="2" type="ORF">D3M59_08200</name>
</gene>
<sequence length="318" mass="34678">MGHCKLPEPAPAPTPAPTPTCTSEHAAMGHCTLPAPPSQPIPAAQADPSCPPEHASMGHCTPSSVSSPEVRPAPPPAEALAGPKHAADAVWGSAAMQRGRNILREEHGAMPAHKLLVDRAETRIRDARDGYLLDLQAWYGGDVDKLWVKSEIEGDWGRKPEHAEVQALWSHAIDPWFDLQAGVRQDLQAGPRRTHLVAGIQGLAPYWWEVDGAIFLSNKGEVTARAEAEYDLRITQKLILQPRIEVGLSLQDVPELDLGSGLTEAALGMRLRYQLSPLVAPYIGLEYERAFGGTRRYLRMEGEDPGGLNLLAGLRFWF</sequence>
<accession>A0A418Q082</accession>
<keyword evidence="3" id="KW-1185">Reference proteome</keyword>
<evidence type="ECO:0000313" key="3">
    <source>
        <dbReference type="Proteomes" id="UP000285023"/>
    </source>
</evidence>
<dbReference type="AlphaFoldDB" id="A0A418Q082"/>
<reference evidence="2 3" key="1">
    <citation type="submission" date="2018-09" db="EMBL/GenBank/DDBJ databases">
        <title>Sphingomonas sp. DAC4.</title>
        <authorList>
            <person name="Seo T."/>
        </authorList>
    </citation>
    <scope>NUCLEOTIDE SEQUENCE [LARGE SCALE GENOMIC DNA]</scope>
    <source>
        <strain evidence="2 3">DAC4</strain>
    </source>
</reference>
<comment type="caution">
    <text evidence="2">The sequence shown here is derived from an EMBL/GenBank/DDBJ whole genome shotgun (WGS) entry which is preliminary data.</text>
</comment>